<gene>
    <name evidence="2" type="ORF">I9W95_16170</name>
</gene>
<sequence>MSDHSAIYQGWVRHRRFTRAGNSLRYQVFMVLLDLDEVETVFSRHAWWKVGRGGLALARFLRGDYFAADKALNDSAEDLKHRVQDAFEQQSGERPERICLLTNLRYFGYIINPVSFYYGYRKDGSLCGIVAEITNTPWDERHHYTLLADKSDRPSTAIEPFRTIVGSALRYEYRFAKSFHVSPFNPLDMQYRWVLQDPADDLLIHMDTLNRDGHRDMDATMRLQRLPFTTASMGAVLRRYPFMTLKVFWGIYWNALKLWLRRSPFYDHPESDNKNLKKPDAASGKERIS</sequence>
<dbReference type="EMBL" id="JAEDAH010000099">
    <property type="protein sequence ID" value="MCA6065137.1"/>
    <property type="molecule type" value="Genomic_DNA"/>
</dbReference>
<dbReference type="RefSeq" id="WP_225676782.1">
    <property type="nucleotide sequence ID" value="NZ_JAEDAH010000099.1"/>
</dbReference>
<organism evidence="2 3">
    <name type="scientific">Thalassolituus marinus</name>
    <dbReference type="NCBI Taxonomy" id="671053"/>
    <lineage>
        <taxon>Bacteria</taxon>
        <taxon>Pseudomonadati</taxon>
        <taxon>Pseudomonadota</taxon>
        <taxon>Gammaproteobacteria</taxon>
        <taxon>Oceanospirillales</taxon>
        <taxon>Oceanospirillaceae</taxon>
        <taxon>Thalassolituus</taxon>
    </lineage>
</organism>
<keyword evidence="3" id="KW-1185">Reference proteome</keyword>
<proteinExistence type="predicted"/>
<protein>
    <submittedName>
        <fullName evidence="2">DUF1365 domain-containing protein</fullName>
    </submittedName>
</protein>
<dbReference type="PANTHER" id="PTHR33973:SF4">
    <property type="entry name" value="OS07G0153300 PROTEIN"/>
    <property type="match status" value="1"/>
</dbReference>
<evidence type="ECO:0000313" key="2">
    <source>
        <dbReference type="EMBL" id="MCA6065137.1"/>
    </source>
</evidence>
<accession>A0ABS7ZTR0</accession>
<dbReference type="Pfam" id="PF07103">
    <property type="entry name" value="DUF1365"/>
    <property type="match status" value="1"/>
</dbReference>
<dbReference type="PANTHER" id="PTHR33973">
    <property type="entry name" value="OS07G0153300 PROTEIN"/>
    <property type="match status" value="1"/>
</dbReference>
<comment type="caution">
    <text evidence="2">The sequence shown here is derived from an EMBL/GenBank/DDBJ whole genome shotgun (WGS) entry which is preliminary data.</text>
</comment>
<feature type="region of interest" description="Disordered" evidence="1">
    <location>
        <begin position="269"/>
        <end position="289"/>
    </location>
</feature>
<reference evidence="2 3" key="1">
    <citation type="submission" date="2020-12" db="EMBL/GenBank/DDBJ databases">
        <title>Novel Thalassolituus-related marine hydrocarbonoclastic bacteria mediated algae-derived hydrocarbons mineralization in twilight zone of the northern South China Sea.</title>
        <authorList>
            <person name="Dong C."/>
        </authorList>
    </citation>
    <scope>NUCLEOTIDE SEQUENCE [LARGE SCALE GENOMIC DNA]</scope>
    <source>
        <strain evidence="2 3">IMCC1826</strain>
    </source>
</reference>
<dbReference type="Proteomes" id="UP000714380">
    <property type="component" value="Unassembled WGS sequence"/>
</dbReference>
<evidence type="ECO:0000256" key="1">
    <source>
        <dbReference type="SAM" id="MobiDB-lite"/>
    </source>
</evidence>
<evidence type="ECO:0000313" key="3">
    <source>
        <dbReference type="Proteomes" id="UP000714380"/>
    </source>
</evidence>
<name>A0ABS7ZTR0_9GAMM</name>
<dbReference type="InterPro" id="IPR010775">
    <property type="entry name" value="DUF1365"/>
</dbReference>